<dbReference type="InterPro" id="IPR051685">
    <property type="entry name" value="Ycf3/AcsC/BcsC/TPR_MFPF"/>
</dbReference>
<dbReference type="EMBL" id="NFJD01000004">
    <property type="protein sequence ID" value="OUO56225.1"/>
    <property type="molecule type" value="Genomic_DNA"/>
</dbReference>
<accession>A0A1Y4DBH7</accession>
<dbReference type="InterPro" id="IPR019734">
    <property type="entry name" value="TPR_rpt"/>
</dbReference>
<name>A0A1Y4DBH7_9BACT</name>
<dbReference type="Proteomes" id="UP000196368">
    <property type="component" value="Unassembled WGS sequence"/>
</dbReference>
<dbReference type="Pfam" id="PF13432">
    <property type="entry name" value="TPR_16"/>
    <property type="match status" value="2"/>
</dbReference>
<dbReference type="PROSITE" id="PS51257">
    <property type="entry name" value="PROKAR_LIPOPROTEIN"/>
    <property type="match status" value="1"/>
</dbReference>
<keyword evidence="1" id="KW-0677">Repeat</keyword>
<dbReference type="AlphaFoldDB" id="A0A1Y4DBH7"/>
<organism evidence="4 5">
    <name type="scientific">Candidatus Avelusimicrobium gallicola</name>
    <dbReference type="NCBI Taxonomy" id="2562704"/>
    <lineage>
        <taxon>Bacteria</taxon>
        <taxon>Pseudomonadati</taxon>
        <taxon>Elusimicrobiota</taxon>
        <taxon>Elusimicrobia</taxon>
        <taxon>Elusimicrobiales</taxon>
        <taxon>Elusimicrobiaceae</taxon>
        <taxon>Candidatus Avelusimicrobium</taxon>
    </lineage>
</organism>
<dbReference type="Gene3D" id="1.25.40.10">
    <property type="entry name" value="Tetratricopeptide repeat domain"/>
    <property type="match status" value="2"/>
</dbReference>
<keyword evidence="2 3" id="KW-0802">TPR repeat</keyword>
<protein>
    <submittedName>
        <fullName evidence="4">Uncharacterized protein</fullName>
    </submittedName>
</protein>
<dbReference type="Pfam" id="PF13176">
    <property type="entry name" value="TPR_7"/>
    <property type="match status" value="1"/>
</dbReference>
<dbReference type="PROSITE" id="PS50293">
    <property type="entry name" value="TPR_REGION"/>
    <property type="match status" value="1"/>
</dbReference>
<evidence type="ECO:0000256" key="1">
    <source>
        <dbReference type="ARBA" id="ARBA00022737"/>
    </source>
</evidence>
<evidence type="ECO:0000256" key="2">
    <source>
        <dbReference type="ARBA" id="ARBA00022803"/>
    </source>
</evidence>
<feature type="repeat" description="TPR" evidence="3">
    <location>
        <begin position="73"/>
        <end position="106"/>
    </location>
</feature>
<sequence length="326" mass="36864">MYLNRNVILLVTGLLFLGGCSATQTGILGLAPAGDRKEYVQARDLYSAGNYPEAIRHLSDYIYKTKNVKRREARAYRLLGMSYEQLGQLSKALEVYLEALEFHPSNVPLLLAAASLYQRTDLTDRSIELYEQVLALEPNNLEALSGQGANYSKMGFYSKARSFYDKFFELNPSAAPIYRARYAETFLRQRNYKDAFTHITMALAEDNSSADFWLLSAKAARGLGRPQEALANLEAALLLAPQRRDLLANKALWLYEAGRYEASAQTARQLLTQYPENQLAVLILAMDAYYLGDKKESRRLMQRAFKEDSDSFTGQVAGKLLKQLRF</sequence>
<feature type="repeat" description="TPR" evidence="3">
    <location>
        <begin position="107"/>
        <end position="140"/>
    </location>
</feature>
<dbReference type="SMART" id="SM00028">
    <property type="entry name" value="TPR"/>
    <property type="match status" value="6"/>
</dbReference>
<comment type="caution">
    <text evidence="4">The sequence shown here is derived from an EMBL/GenBank/DDBJ whole genome shotgun (WGS) entry which is preliminary data.</text>
</comment>
<dbReference type="PANTHER" id="PTHR44943:SF8">
    <property type="entry name" value="TPR REPEAT-CONTAINING PROTEIN MJ0263"/>
    <property type="match status" value="1"/>
</dbReference>
<dbReference type="PANTHER" id="PTHR44943">
    <property type="entry name" value="CELLULOSE SYNTHASE OPERON PROTEIN C"/>
    <property type="match status" value="1"/>
</dbReference>
<gene>
    <name evidence="4" type="ORF">B5F75_06295</name>
</gene>
<reference evidence="5" key="1">
    <citation type="submission" date="2017-04" db="EMBL/GenBank/DDBJ databases">
        <title>Function of individual gut microbiota members based on whole genome sequencing of pure cultures obtained from chicken caecum.</title>
        <authorList>
            <person name="Medvecky M."/>
            <person name="Cejkova D."/>
            <person name="Polansky O."/>
            <person name="Karasova D."/>
            <person name="Kubasova T."/>
            <person name="Cizek A."/>
            <person name="Rychlik I."/>
        </authorList>
    </citation>
    <scope>NUCLEOTIDE SEQUENCE [LARGE SCALE GENOMIC DNA]</scope>
    <source>
        <strain evidence="5">An273</strain>
    </source>
</reference>
<dbReference type="PROSITE" id="PS50005">
    <property type="entry name" value="TPR"/>
    <property type="match status" value="3"/>
</dbReference>
<evidence type="ECO:0000313" key="4">
    <source>
        <dbReference type="EMBL" id="OUO56225.1"/>
    </source>
</evidence>
<dbReference type="InterPro" id="IPR011990">
    <property type="entry name" value="TPR-like_helical_dom_sf"/>
</dbReference>
<dbReference type="RefSeq" id="WP_087289093.1">
    <property type="nucleotide sequence ID" value="NZ_NFJD01000004.1"/>
</dbReference>
<evidence type="ECO:0000256" key="3">
    <source>
        <dbReference type="PROSITE-ProRule" id="PRU00339"/>
    </source>
</evidence>
<keyword evidence="5" id="KW-1185">Reference proteome</keyword>
<dbReference type="SUPFAM" id="SSF48452">
    <property type="entry name" value="TPR-like"/>
    <property type="match status" value="1"/>
</dbReference>
<evidence type="ECO:0000313" key="5">
    <source>
        <dbReference type="Proteomes" id="UP000196368"/>
    </source>
</evidence>
<dbReference type="OrthoDB" id="334344at2"/>
<feature type="repeat" description="TPR" evidence="3">
    <location>
        <begin position="141"/>
        <end position="174"/>
    </location>
</feature>
<proteinExistence type="predicted"/>